<dbReference type="InterPro" id="IPR027417">
    <property type="entry name" value="P-loop_NTPase"/>
</dbReference>
<name>B4VZZ6_9CYAN</name>
<evidence type="ECO:0000313" key="2">
    <source>
        <dbReference type="Proteomes" id="UP000003835"/>
    </source>
</evidence>
<keyword evidence="2" id="KW-1185">Reference proteome</keyword>
<protein>
    <recommendedName>
        <fullName evidence="3">Sulfotransferase domain superfamily</fullName>
    </recommendedName>
</protein>
<dbReference type="SUPFAM" id="SSF52540">
    <property type="entry name" value="P-loop containing nucleoside triphosphate hydrolases"/>
    <property type="match status" value="1"/>
</dbReference>
<dbReference type="HOGENOM" id="CLU_773190_0_0_3"/>
<sequence length="358" mass="42390">MDESKKNNRVKLISQEQKTTPICVLTAGRSGSSLTMQLLQSLGVYLGSEKFMIPRDRYNQTGYWEHRGFSDINSEILRRFGGNSNAPPWFPSGWELSSCLEDLENKAQILIENEFSQFSVWGWKDPKTCLVLPFWQKLLPETIYILSLRNPWDASKSQQKRSQYQINRSLNRWLYHIVQAMIYTSGKPRFFIFYEDTLLSEVKQRLRLKNFLETYQDLRLENRDNMVINKVDINLCHHQSSIDDLMANTTVTSQVKIAYLVLYGSVLYEENENNQHKYLENETIVKTIDGLFRSLHQELQVREYLIVKIWRYCVNYIPQYWKQNFIYFELSRVIRVYSQGGMSSVIRGFINQFSKRVK</sequence>
<dbReference type="EMBL" id="DS989864">
    <property type="protein sequence ID" value="EDX72523.1"/>
    <property type="molecule type" value="Genomic_DNA"/>
</dbReference>
<dbReference type="Gene3D" id="3.40.50.300">
    <property type="entry name" value="P-loop containing nucleotide triphosphate hydrolases"/>
    <property type="match status" value="1"/>
</dbReference>
<proteinExistence type="predicted"/>
<dbReference type="eggNOG" id="COG3551">
    <property type="taxonomic scope" value="Bacteria"/>
</dbReference>
<dbReference type="AlphaFoldDB" id="B4VZZ6"/>
<dbReference type="OrthoDB" id="420478at2"/>
<dbReference type="RefSeq" id="WP_006104523.1">
    <property type="nucleotide sequence ID" value="NZ_DS989864.1"/>
</dbReference>
<dbReference type="Proteomes" id="UP000003835">
    <property type="component" value="Unassembled WGS sequence"/>
</dbReference>
<dbReference type="STRING" id="118168.MC7420_3595"/>
<evidence type="ECO:0000313" key="1">
    <source>
        <dbReference type="EMBL" id="EDX72523.1"/>
    </source>
</evidence>
<gene>
    <name evidence="1" type="ORF">MC7420_3595</name>
</gene>
<accession>B4VZZ6</accession>
<evidence type="ECO:0008006" key="3">
    <source>
        <dbReference type="Google" id="ProtNLM"/>
    </source>
</evidence>
<reference evidence="1 2" key="1">
    <citation type="submission" date="2008-07" db="EMBL/GenBank/DDBJ databases">
        <authorList>
            <person name="Tandeau de Marsac N."/>
            <person name="Ferriera S."/>
            <person name="Johnson J."/>
            <person name="Kravitz S."/>
            <person name="Beeson K."/>
            <person name="Sutton G."/>
            <person name="Rogers Y.-H."/>
            <person name="Friedman R."/>
            <person name="Frazier M."/>
            <person name="Venter J.C."/>
        </authorList>
    </citation>
    <scope>NUCLEOTIDE SEQUENCE [LARGE SCALE GENOMIC DNA]</scope>
    <source>
        <strain evidence="1 2">PCC 7420</strain>
    </source>
</reference>
<organism evidence="1 2">
    <name type="scientific">Coleofasciculus chthonoplastes PCC 7420</name>
    <dbReference type="NCBI Taxonomy" id="118168"/>
    <lineage>
        <taxon>Bacteria</taxon>
        <taxon>Bacillati</taxon>
        <taxon>Cyanobacteriota</taxon>
        <taxon>Cyanophyceae</taxon>
        <taxon>Coleofasciculales</taxon>
        <taxon>Coleofasciculaceae</taxon>
        <taxon>Coleofasciculus</taxon>
    </lineage>
</organism>